<organism evidence="2 3">
    <name type="scientific">Petrolisthes cinctipes</name>
    <name type="common">Flat porcelain crab</name>
    <dbReference type="NCBI Taxonomy" id="88211"/>
    <lineage>
        <taxon>Eukaryota</taxon>
        <taxon>Metazoa</taxon>
        <taxon>Ecdysozoa</taxon>
        <taxon>Arthropoda</taxon>
        <taxon>Crustacea</taxon>
        <taxon>Multicrustacea</taxon>
        <taxon>Malacostraca</taxon>
        <taxon>Eumalacostraca</taxon>
        <taxon>Eucarida</taxon>
        <taxon>Decapoda</taxon>
        <taxon>Pleocyemata</taxon>
        <taxon>Anomura</taxon>
        <taxon>Galatheoidea</taxon>
        <taxon>Porcellanidae</taxon>
        <taxon>Petrolisthes</taxon>
    </lineage>
</organism>
<dbReference type="GO" id="GO:0004523">
    <property type="term" value="F:RNA-DNA hybrid ribonuclease activity"/>
    <property type="evidence" value="ECO:0007669"/>
    <property type="project" value="InterPro"/>
</dbReference>
<sequence length="235" mass="26428">MKASELSETERAEYRALVGQLNWIATHSWPDIAFDVCALSVACNQSTVADLLQLNKVISRVKTDNVRLYMPRMDKIADCHIECFSDASFANLPDSVSQGGVVIFIRDSNGRRCPVFWQSRKIRRVVKSTLSAETQALLEGAETAVYLSKILSEIEGCESLQIRCFVDNKSLVDALYSCRSVDDRRLRIDMAVLRDMLKKKEITEVAWIETSQQLADCLTKKGASTERLRAAVSRD</sequence>
<dbReference type="CDD" id="cd09272">
    <property type="entry name" value="RNase_HI_RT_Ty1"/>
    <property type="match status" value="1"/>
</dbReference>
<evidence type="ECO:0000313" key="3">
    <source>
        <dbReference type="Proteomes" id="UP001286313"/>
    </source>
</evidence>
<dbReference type="Proteomes" id="UP001286313">
    <property type="component" value="Unassembled WGS sequence"/>
</dbReference>
<protein>
    <recommendedName>
        <fullName evidence="1">RNase H type-1 domain-containing protein</fullName>
    </recommendedName>
</protein>
<reference evidence="2" key="1">
    <citation type="submission" date="2023-10" db="EMBL/GenBank/DDBJ databases">
        <title>Genome assemblies of two species of porcelain crab, Petrolisthes cinctipes and Petrolisthes manimaculis (Anomura: Porcellanidae).</title>
        <authorList>
            <person name="Angst P."/>
        </authorList>
    </citation>
    <scope>NUCLEOTIDE SEQUENCE</scope>
    <source>
        <strain evidence="2">PB745_01</strain>
        <tissue evidence="2">Gill</tissue>
    </source>
</reference>
<dbReference type="InterPro" id="IPR036397">
    <property type="entry name" value="RNaseH_sf"/>
</dbReference>
<dbReference type="InterPro" id="IPR002156">
    <property type="entry name" value="RNaseH_domain"/>
</dbReference>
<dbReference type="EMBL" id="JAWQEG010000016">
    <property type="protein sequence ID" value="KAK3896091.1"/>
    <property type="molecule type" value="Genomic_DNA"/>
</dbReference>
<dbReference type="Gene3D" id="3.30.420.10">
    <property type="entry name" value="Ribonuclease H-like superfamily/Ribonuclease H"/>
    <property type="match status" value="1"/>
</dbReference>
<dbReference type="Pfam" id="PF13456">
    <property type="entry name" value="RVT_3"/>
    <property type="match status" value="1"/>
</dbReference>
<accession>A0AAE1L4K7</accession>
<dbReference type="AlphaFoldDB" id="A0AAE1L4K7"/>
<keyword evidence="3" id="KW-1185">Reference proteome</keyword>
<proteinExistence type="predicted"/>
<comment type="caution">
    <text evidence="2">The sequence shown here is derived from an EMBL/GenBank/DDBJ whole genome shotgun (WGS) entry which is preliminary data.</text>
</comment>
<gene>
    <name evidence="2" type="ORF">Pcinc_000222</name>
</gene>
<evidence type="ECO:0000313" key="2">
    <source>
        <dbReference type="EMBL" id="KAK3896091.1"/>
    </source>
</evidence>
<evidence type="ECO:0000259" key="1">
    <source>
        <dbReference type="Pfam" id="PF13456"/>
    </source>
</evidence>
<dbReference type="GO" id="GO:0003676">
    <property type="term" value="F:nucleic acid binding"/>
    <property type="evidence" value="ECO:0007669"/>
    <property type="project" value="InterPro"/>
</dbReference>
<name>A0AAE1L4K7_PETCI</name>
<dbReference type="PANTHER" id="PTHR11439:SF483">
    <property type="entry name" value="PEPTIDE SYNTHASE GLIP-LIKE, PUTATIVE (AFU_ORTHOLOGUE AFUA_3G12920)-RELATED"/>
    <property type="match status" value="1"/>
</dbReference>
<dbReference type="PANTHER" id="PTHR11439">
    <property type="entry name" value="GAG-POL-RELATED RETROTRANSPOSON"/>
    <property type="match status" value="1"/>
</dbReference>
<feature type="domain" description="RNase H type-1" evidence="1">
    <location>
        <begin position="97"/>
        <end position="220"/>
    </location>
</feature>